<evidence type="ECO:0000259" key="1">
    <source>
        <dbReference type="Pfam" id="PF10006"/>
    </source>
</evidence>
<reference evidence="3 5" key="2">
    <citation type="submission" date="2020-07" db="EMBL/GenBank/DDBJ databases">
        <title>Complete genome sequence analysis of Acidithiobacillus ferrivorans XJFY6S-08 reveals extreme environmental adaptation to alpine acid mine drainage.</title>
        <authorList>
            <person name="Yan L."/>
            <person name="Ni Y."/>
        </authorList>
    </citation>
    <scope>NUCLEOTIDE SEQUENCE [LARGE SCALE GENOMIC DNA]</scope>
    <source>
        <strain evidence="3 5">XJFY6S-08</strain>
    </source>
</reference>
<reference evidence="2 4" key="1">
    <citation type="submission" date="2016-07" db="EMBL/GenBank/DDBJ databases">
        <title>Draft genome of a psychrotolerant acidophile Acidithiobacillus ferrivorans strain YL15.</title>
        <authorList>
            <person name="Peng T."/>
            <person name="Ma L."/>
            <person name="Nan M."/>
            <person name="An N."/>
            <person name="Wang M."/>
            <person name="Qiu G."/>
            <person name="Zeng W."/>
        </authorList>
    </citation>
    <scope>NUCLEOTIDE SEQUENCE [LARGE SCALE GENOMIC DNA]</scope>
    <source>
        <strain evidence="2 4">YL15</strain>
    </source>
</reference>
<organism evidence="2 4">
    <name type="scientific">Acidithiobacillus ferrivorans</name>
    <dbReference type="NCBI Taxonomy" id="160808"/>
    <lineage>
        <taxon>Bacteria</taxon>
        <taxon>Pseudomonadati</taxon>
        <taxon>Pseudomonadota</taxon>
        <taxon>Acidithiobacillia</taxon>
        <taxon>Acidithiobacillales</taxon>
        <taxon>Acidithiobacillaceae</taxon>
        <taxon>Acidithiobacillus</taxon>
    </lineage>
</organism>
<name>A0A1B9BXK8_9PROT</name>
<dbReference type="EMBL" id="CP059488">
    <property type="protein sequence ID" value="QQD73331.1"/>
    <property type="molecule type" value="Genomic_DNA"/>
</dbReference>
<evidence type="ECO:0000313" key="5">
    <source>
        <dbReference type="Proteomes" id="UP000595420"/>
    </source>
</evidence>
<sequence length="69" mass="8215">MNVRKNGQEWFGIHLMIYGETMPFINNHDPRALLEQLRARYGERVEIAYEQRELRNIRIRFTVHASASA</sequence>
<evidence type="ECO:0000313" key="3">
    <source>
        <dbReference type="EMBL" id="QQD73331.1"/>
    </source>
</evidence>
<accession>A0A1B9BXK8</accession>
<dbReference type="AlphaFoldDB" id="A0A1B9BXK8"/>
<evidence type="ECO:0000313" key="2">
    <source>
        <dbReference type="EMBL" id="OCB02420.1"/>
    </source>
</evidence>
<proteinExistence type="predicted"/>
<protein>
    <submittedName>
        <fullName evidence="3">DUF2249 domain-containing protein</fullName>
    </submittedName>
</protein>
<dbReference type="Proteomes" id="UP000595420">
    <property type="component" value="Chromosome"/>
</dbReference>
<dbReference type="InterPro" id="IPR018720">
    <property type="entry name" value="DUF2249"/>
</dbReference>
<dbReference type="EMBL" id="MASQ01000096">
    <property type="protein sequence ID" value="OCB02420.1"/>
    <property type="molecule type" value="Genomic_DNA"/>
</dbReference>
<feature type="domain" description="DUF2249" evidence="1">
    <location>
        <begin position="19"/>
        <end position="62"/>
    </location>
</feature>
<evidence type="ECO:0000313" key="4">
    <source>
        <dbReference type="Proteomes" id="UP000093129"/>
    </source>
</evidence>
<dbReference type="Pfam" id="PF10006">
    <property type="entry name" value="DUF2249"/>
    <property type="match status" value="1"/>
</dbReference>
<dbReference type="Proteomes" id="UP000093129">
    <property type="component" value="Unassembled WGS sequence"/>
</dbReference>
<gene>
    <name evidence="2" type="ORF">BBC27_13280</name>
    <name evidence="3" type="ORF">H2515_03210</name>
</gene>